<sequence length="28" mass="3148">MKASAHTMYNTLKKETSDSLMKSSIQES</sequence>
<accession>A0A2P2LUR3</accession>
<dbReference type="EMBL" id="GGEC01041222">
    <property type="protein sequence ID" value="MBX21706.1"/>
    <property type="molecule type" value="Transcribed_RNA"/>
</dbReference>
<proteinExistence type="predicted"/>
<feature type="region of interest" description="Disordered" evidence="1">
    <location>
        <begin position="1"/>
        <end position="28"/>
    </location>
</feature>
<feature type="compositionally biased region" description="Polar residues" evidence="1">
    <location>
        <begin position="18"/>
        <end position="28"/>
    </location>
</feature>
<dbReference type="AlphaFoldDB" id="A0A2P2LUR3"/>
<protein>
    <submittedName>
        <fullName evidence="2">Putative disease resistance protein RGA1</fullName>
    </submittedName>
</protein>
<evidence type="ECO:0000313" key="2">
    <source>
        <dbReference type="EMBL" id="MBX21706.1"/>
    </source>
</evidence>
<organism evidence="2">
    <name type="scientific">Rhizophora mucronata</name>
    <name type="common">Asiatic mangrove</name>
    <dbReference type="NCBI Taxonomy" id="61149"/>
    <lineage>
        <taxon>Eukaryota</taxon>
        <taxon>Viridiplantae</taxon>
        <taxon>Streptophyta</taxon>
        <taxon>Embryophyta</taxon>
        <taxon>Tracheophyta</taxon>
        <taxon>Spermatophyta</taxon>
        <taxon>Magnoliopsida</taxon>
        <taxon>eudicotyledons</taxon>
        <taxon>Gunneridae</taxon>
        <taxon>Pentapetalae</taxon>
        <taxon>rosids</taxon>
        <taxon>fabids</taxon>
        <taxon>Malpighiales</taxon>
        <taxon>Rhizophoraceae</taxon>
        <taxon>Rhizophora</taxon>
    </lineage>
</organism>
<reference evidence="2" key="1">
    <citation type="submission" date="2018-02" db="EMBL/GenBank/DDBJ databases">
        <title>Rhizophora mucronata_Transcriptome.</title>
        <authorList>
            <person name="Meera S.P."/>
            <person name="Sreeshan A."/>
            <person name="Augustine A."/>
        </authorList>
    </citation>
    <scope>NUCLEOTIDE SEQUENCE</scope>
    <source>
        <tissue evidence="2">Leaf</tissue>
    </source>
</reference>
<name>A0A2P2LUR3_RHIMU</name>
<evidence type="ECO:0000256" key="1">
    <source>
        <dbReference type="SAM" id="MobiDB-lite"/>
    </source>
</evidence>